<evidence type="ECO:0000313" key="7">
    <source>
        <dbReference type="EMBL" id="MDI3389152.1"/>
    </source>
</evidence>
<evidence type="ECO:0000313" key="8">
    <source>
        <dbReference type="Proteomes" id="UP001224661"/>
    </source>
</evidence>
<keyword evidence="4" id="KW-0443">Lipid metabolism</keyword>
<organism evidence="7 8">
    <name type="scientific">Streptomyces solicavernae</name>
    <dbReference type="NCBI Taxonomy" id="3043614"/>
    <lineage>
        <taxon>Bacteria</taxon>
        <taxon>Bacillati</taxon>
        <taxon>Actinomycetota</taxon>
        <taxon>Actinomycetes</taxon>
        <taxon>Kitasatosporales</taxon>
        <taxon>Streptomycetaceae</taxon>
        <taxon>Streptomyces</taxon>
    </lineage>
</organism>
<dbReference type="Proteomes" id="UP001224661">
    <property type="component" value="Unassembled WGS sequence"/>
</dbReference>
<dbReference type="InterPro" id="IPR025110">
    <property type="entry name" value="AMP-bd_C"/>
</dbReference>
<feature type="domain" description="AMP-dependent synthetase/ligase" evidence="5">
    <location>
        <begin position="18"/>
        <end position="404"/>
    </location>
</feature>
<evidence type="ECO:0000259" key="5">
    <source>
        <dbReference type="Pfam" id="PF00501"/>
    </source>
</evidence>
<dbReference type="PROSITE" id="PS00455">
    <property type="entry name" value="AMP_BINDING"/>
    <property type="match status" value="1"/>
</dbReference>
<gene>
    <name evidence="7" type="ORF">QIS99_23570</name>
</gene>
<feature type="domain" description="AMP-binding enzyme C-terminal" evidence="6">
    <location>
        <begin position="452"/>
        <end position="527"/>
    </location>
</feature>
<dbReference type="GO" id="GO:0016874">
    <property type="term" value="F:ligase activity"/>
    <property type="evidence" value="ECO:0007669"/>
    <property type="project" value="UniProtKB-KW"/>
</dbReference>
<dbReference type="RefSeq" id="WP_282515610.1">
    <property type="nucleotide sequence ID" value="NZ_JASCIR010000024.1"/>
</dbReference>
<dbReference type="InterPro" id="IPR045851">
    <property type="entry name" value="AMP-bd_C_sf"/>
</dbReference>
<dbReference type="NCBIfam" id="NF005426">
    <property type="entry name" value="PRK07008.1"/>
    <property type="match status" value="1"/>
</dbReference>
<comment type="caution">
    <text evidence="7">The sequence shown here is derived from an EMBL/GenBank/DDBJ whole genome shotgun (WGS) entry which is preliminary data.</text>
</comment>
<dbReference type="InterPro" id="IPR000873">
    <property type="entry name" value="AMP-dep_synth/lig_dom"/>
</dbReference>
<dbReference type="Gene3D" id="3.30.300.30">
    <property type="match status" value="1"/>
</dbReference>
<evidence type="ECO:0000256" key="1">
    <source>
        <dbReference type="ARBA" id="ARBA00006432"/>
    </source>
</evidence>
<sequence>MNGLMMHQQLLVSSLLTHAERHHAHTEVVSARCEGDLHRYTFRDLAHRSRQVAQAVRALGVGPGDRVATLAWNGHRHLELYYGVSGAGSVLHTLNPRLHPHQLAWIINNADDSVLCFDLTFVDLVREIAPRVPSVKKYVLLSDAEHLAAEWPADDPCDVTAYEDLVAAQDGDFTWPVLDEKQAASLCYTSGTTGHPKGVLYSHRSTVLHSYGAALPDSTGLSARDAVMPVVPMFHVNAWGIPYAACLTGAKLVLPGKDLSGASLTALQEAEGVTVSASVPTVWQGQLEHARANGTTLRSLQRAVIGGAACPTWMFRELRDVHGVRVIHGWGMTETSPLGAASVLKRSHEGLDREAQDAVLAKQGRPMFGVDLKITDDEGADLPWDGRTPGHLMVRGHWVASGYYPPGRPSPLMDGWFPTGDVATMDPEGFMQITDRSKDLIKSGGEWISSIEIENLAMDHPEVETAACIGVRHAKWDERPILVAVRRRGSTLTAAALLGSFAGKIAKWCVPDDAVFVDALPMGATGKILKASLRKRYQEHLTQE</sequence>
<dbReference type="InterPro" id="IPR042099">
    <property type="entry name" value="ANL_N_sf"/>
</dbReference>
<dbReference type="SUPFAM" id="SSF56801">
    <property type="entry name" value="Acetyl-CoA synthetase-like"/>
    <property type="match status" value="1"/>
</dbReference>
<dbReference type="PANTHER" id="PTHR43859:SF4">
    <property type="entry name" value="BUTANOATE--COA LIGASE AAE1-RELATED"/>
    <property type="match status" value="1"/>
</dbReference>
<dbReference type="PANTHER" id="PTHR43859">
    <property type="entry name" value="ACYL-ACTIVATING ENZYME"/>
    <property type="match status" value="1"/>
</dbReference>
<dbReference type="Pfam" id="PF13193">
    <property type="entry name" value="AMP-binding_C"/>
    <property type="match status" value="1"/>
</dbReference>
<keyword evidence="8" id="KW-1185">Reference proteome</keyword>
<dbReference type="EMBL" id="JASCIR010000024">
    <property type="protein sequence ID" value="MDI3389152.1"/>
    <property type="molecule type" value="Genomic_DNA"/>
</dbReference>
<keyword evidence="3" id="KW-0276">Fatty acid metabolism</keyword>
<dbReference type="InterPro" id="IPR020845">
    <property type="entry name" value="AMP-binding_CS"/>
</dbReference>
<reference evidence="7 8" key="1">
    <citation type="submission" date="2023-05" db="EMBL/GenBank/DDBJ databases">
        <title>Draft genome sequence of Streptomyces sp. B-S-A8 isolated from a cave soil in Thailand.</title>
        <authorList>
            <person name="Chamroensaksri N."/>
            <person name="Muangham S."/>
        </authorList>
    </citation>
    <scope>NUCLEOTIDE SEQUENCE [LARGE SCALE GENOMIC DNA]</scope>
    <source>
        <strain evidence="7 8">B-S-A8</strain>
    </source>
</reference>
<evidence type="ECO:0000259" key="6">
    <source>
        <dbReference type="Pfam" id="PF13193"/>
    </source>
</evidence>
<evidence type="ECO:0000256" key="4">
    <source>
        <dbReference type="ARBA" id="ARBA00023098"/>
    </source>
</evidence>
<comment type="similarity">
    <text evidence="1">Belongs to the ATP-dependent AMP-binding enzyme family.</text>
</comment>
<keyword evidence="2 7" id="KW-0436">Ligase</keyword>
<dbReference type="Pfam" id="PF00501">
    <property type="entry name" value="AMP-binding"/>
    <property type="match status" value="1"/>
</dbReference>
<evidence type="ECO:0000256" key="2">
    <source>
        <dbReference type="ARBA" id="ARBA00022598"/>
    </source>
</evidence>
<proteinExistence type="inferred from homology"/>
<dbReference type="CDD" id="cd12119">
    <property type="entry name" value="ttLC_FACS_AlkK_like"/>
    <property type="match status" value="1"/>
</dbReference>
<name>A0ABT6RXN6_9ACTN</name>
<dbReference type="NCBIfam" id="NF004837">
    <property type="entry name" value="PRK06187.1"/>
    <property type="match status" value="1"/>
</dbReference>
<evidence type="ECO:0000256" key="3">
    <source>
        <dbReference type="ARBA" id="ARBA00022832"/>
    </source>
</evidence>
<accession>A0ABT6RXN6</accession>
<dbReference type="Gene3D" id="3.40.50.12780">
    <property type="entry name" value="N-terminal domain of ligase-like"/>
    <property type="match status" value="1"/>
</dbReference>
<protein>
    <submittedName>
        <fullName evidence="7">3-(Methylthio)propionyl-CoA ligase</fullName>
    </submittedName>
</protein>